<dbReference type="GO" id="GO:0036374">
    <property type="term" value="F:glutathione hydrolase activity"/>
    <property type="evidence" value="ECO:0007669"/>
    <property type="project" value="UniProtKB-UniRule"/>
</dbReference>
<evidence type="ECO:0000256" key="1">
    <source>
        <dbReference type="ARBA" id="ARBA00001049"/>
    </source>
</evidence>
<evidence type="ECO:0000256" key="3">
    <source>
        <dbReference type="ARBA" id="ARBA00009381"/>
    </source>
</evidence>
<comment type="subunit">
    <text evidence="11">This enzyme consists of two polypeptide chains, which are synthesized in precursor form from a single polypeptide.</text>
</comment>
<proteinExistence type="inferred from homology"/>
<keyword evidence="4 11" id="KW-0808">Transferase</keyword>
<dbReference type="InterPro" id="IPR029055">
    <property type="entry name" value="Ntn_hydrolases_N"/>
</dbReference>
<dbReference type="UniPathway" id="UPA00204"/>
<evidence type="ECO:0000256" key="10">
    <source>
        <dbReference type="PIRSR" id="PIRSR600101-2"/>
    </source>
</evidence>
<dbReference type="RefSeq" id="WP_133292316.1">
    <property type="nucleotide sequence ID" value="NZ_SMSJ01000092.1"/>
</dbReference>
<dbReference type="EC" id="2.3.2.2" evidence="11"/>
<comment type="pathway">
    <text evidence="11">Sulfur metabolism; glutathione metabolism.</text>
</comment>
<dbReference type="InterPro" id="IPR043137">
    <property type="entry name" value="GGT_ssub_C"/>
</dbReference>
<evidence type="ECO:0000256" key="5">
    <source>
        <dbReference type="ARBA" id="ARBA00022801"/>
    </source>
</evidence>
<evidence type="ECO:0000313" key="12">
    <source>
        <dbReference type="EMBL" id="TDH58873.1"/>
    </source>
</evidence>
<evidence type="ECO:0000313" key="13">
    <source>
        <dbReference type="Proteomes" id="UP000295096"/>
    </source>
</evidence>
<evidence type="ECO:0000256" key="2">
    <source>
        <dbReference type="ARBA" id="ARBA00001089"/>
    </source>
</evidence>
<dbReference type="GO" id="GO:0006750">
    <property type="term" value="P:glutathione biosynthetic process"/>
    <property type="evidence" value="ECO:0007669"/>
    <property type="project" value="UniProtKB-KW"/>
</dbReference>
<comment type="catalytic activity">
    <reaction evidence="2 11">
        <text>glutathione + H2O = L-cysteinylglycine + L-glutamate</text>
        <dbReference type="Rhea" id="RHEA:28807"/>
        <dbReference type="ChEBI" id="CHEBI:15377"/>
        <dbReference type="ChEBI" id="CHEBI:29985"/>
        <dbReference type="ChEBI" id="CHEBI:57925"/>
        <dbReference type="ChEBI" id="CHEBI:61694"/>
        <dbReference type="EC" id="3.4.19.13"/>
    </reaction>
</comment>
<comment type="catalytic activity">
    <reaction evidence="8 11">
        <text>an N-terminal (5-L-glutamyl)-[peptide] + an alpha-amino acid = 5-L-glutamyl amino acid + an N-terminal L-alpha-aminoacyl-[peptide]</text>
        <dbReference type="Rhea" id="RHEA:23904"/>
        <dbReference type="Rhea" id="RHEA-COMP:9780"/>
        <dbReference type="Rhea" id="RHEA-COMP:9795"/>
        <dbReference type="ChEBI" id="CHEBI:77644"/>
        <dbReference type="ChEBI" id="CHEBI:78597"/>
        <dbReference type="ChEBI" id="CHEBI:78599"/>
        <dbReference type="ChEBI" id="CHEBI:78608"/>
        <dbReference type="EC" id="2.3.2.2"/>
    </reaction>
</comment>
<feature type="binding site" evidence="10">
    <location>
        <begin position="431"/>
        <end position="432"/>
    </location>
    <ligand>
        <name>L-glutamate</name>
        <dbReference type="ChEBI" id="CHEBI:29985"/>
    </ligand>
</feature>
<evidence type="ECO:0000256" key="7">
    <source>
        <dbReference type="ARBA" id="ARBA00023315"/>
    </source>
</evidence>
<comment type="caution">
    <text evidence="12">The sequence shown here is derived from an EMBL/GenBank/DDBJ whole genome shotgun (WGS) entry which is preliminary data.</text>
</comment>
<feature type="binding site" evidence="10">
    <location>
        <begin position="388"/>
        <end position="390"/>
    </location>
    <ligand>
        <name>L-glutamate</name>
        <dbReference type="ChEBI" id="CHEBI:29985"/>
    </ligand>
</feature>
<dbReference type="Proteomes" id="UP000295096">
    <property type="component" value="Unassembled WGS sequence"/>
</dbReference>
<evidence type="ECO:0000256" key="6">
    <source>
        <dbReference type="ARBA" id="ARBA00023145"/>
    </source>
</evidence>
<dbReference type="InterPro" id="IPR043138">
    <property type="entry name" value="GGT_lsub"/>
</dbReference>
<dbReference type="Pfam" id="PF01019">
    <property type="entry name" value="G_glu_transpept"/>
    <property type="match status" value="1"/>
</dbReference>
<dbReference type="InterPro" id="IPR051792">
    <property type="entry name" value="GGT_bact"/>
</dbReference>
<keyword evidence="5 11" id="KW-0378">Hydrolase</keyword>
<dbReference type="AlphaFoldDB" id="A0A4R5Q8D8"/>
<feature type="binding site" evidence="10">
    <location>
        <position position="453"/>
    </location>
    <ligand>
        <name>L-glutamate</name>
        <dbReference type="ChEBI" id="CHEBI:29985"/>
    </ligand>
</feature>
<dbReference type="OrthoDB" id="9781342at2"/>
<comment type="similarity">
    <text evidence="3 11">Belongs to the gamma-glutamyltransferase family.</text>
</comment>
<reference evidence="12 13" key="1">
    <citation type="journal article" date="2016" name="J. Microbiol.">
        <title>Dankookia rubra gen. nov., sp. nov., an alphaproteobacterium isolated from sediment of a shallow stream.</title>
        <authorList>
            <person name="Kim W.H."/>
            <person name="Kim D.H."/>
            <person name="Kang K."/>
            <person name="Ahn T.Y."/>
        </authorList>
    </citation>
    <scope>NUCLEOTIDE SEQUENCE [LARGE SCALE GENOMIC DNA]</scope>
    <source>
        <strain evidence="12 13">JCM30602</strain>
    </source>
</reference>
<dbReference type="Gene3D" id="3.60.20.40">
    <property type="match status" value="1"/>
</dbReference>
<keyword evidence="7 11" id="KW-0012">Acyltransferase</keyword>
<dbReference type="InterPro" id="IPR000101">
    <property type="entry name" value="GGT_peptidase"/>
</dbReference>
<dbReference type="NCBIfam" id="TIGR00066">
    <property type="entry name" value="g_glut_trans"/>
    <property type="match status" value="1"/>
</dbReference>
<feature type="active site" description="Nucleophile" evidence="9">
    <location>
        <position position="370"/>
    </location>
</feature>
<dbReference type="PRINTS" id="PR01210">
    <property type="entry name" value="GGTRANSPTASE"/>
</dbReference>
<comment type="catalytic activity">
    <reaction evidence="1 11">
        <text>an S-substituted glutathione + H2O = an S-substituted L-cysteinylglycine + L-glutamate</text>
        <dbReference type="Rhea" id="RHEA:59468"/>
        <dbReference type="ChEBI" id="CHEBI:15377"/>
        <dbReference type="ChEBI" id="CHEBI:29985"/>
        <dbReference type="ChEBI" id="CHEBI:90779"/>
        <dbReference type="ChEBI" id="CHEBI:143103"/>
        <dbReference type="EC" id="3.4.19.13"/>
    </reaction>
</comment>
<sequence>MTTQDWRSRAGTVFAPSKRPAIGSRGMVVTNHPLASAAGAEMLAEGGNAVDAGIAALFALSVVEPMMVGLLGGGMAHLRLADGRHEVLDGLSTVPAAGRPDMYTPVSQAWPAALETVGRANAVGATSVATPGNLLAWCAALERHGSLPLADVMAPAIRLAARGFAVTPYLAECVAEAAPDLARDPAIAALLLPGGAPVRAGTRLANGALAETLSTIAREGPGALHGGALGGIVAADIARRGGHLAAADLRDARLATREPVRGSYRGIEIVGPPPPSSGGVHVVQMLNILEGYDLRQLGYGTAATCHLIAEALKIAFADRAAATADPDFVAVPVARLLSKSYAAERRARINPGRAQGWSAGVPAAGESPNTTHLTVADADGRILCATHTINSLFGARFLIPELGLIPNNYMALFDPRPGHALSIAPGKRITTSQAPLIALRDGNPMVALGLPGGLRIFGSAMQALINLIDHGMTLQEAVEAPRIWTQGPGAAGPVEVESGLGGATQAGLQAMGHAVTPLPHVAGGMCGIRFQEDGLLEGAACWRADGTAIGLGGGLARAGVRFWPDAARRG</sequence>
<keyword evidence="6 11" id="KW-0865">Zymogen</keyword>
<dbReference type="EC" id="3.4.19.13" evidence="11"/>
<evidence type="ECO:0000256" key="11">
    <source>
        <dbReference type="RuleBase" id="RU368036"/>
    </source>
</evidence>
<evidence type="ECO:0000256" key="4">
    <source>
        <dbReference type="ARBA" id="ARBA00022679"/>
    </source>
</evidence>
<comment type="PTM">
    <text evidence="11">Cleaved by autocatalysis into a large and a small subunit.</text>
</comment>
<dbReference type="GO" id="GO:0006751">
    <property type="term" value="P:glutathione catabolic process"/>
    <property type="evidence" value="ECO:0007669"/>
    <property type="project" value="UniProtKB-UniRule"/>
</dbReference>
<dbReference type="PANTHER" id="PTHR43199">
    <property type="entry name" value="GLUTATHIONE HYDROLASE"/>
    <property type="match status" value="1"/>
</dbReference>
<gene>
    <name evidence="12" type="primary">ggt</name>
    <name evidence="12" type="ORF">E2C06_30325</name>
</gene>
<dbReference type="GO" id="GO:0103068">
    <property type="term" value="F:leukotriene C4 gamma-glutamyl transferase activity"/>
    <property type="evidence" value="ECO:0007669"/>
    <property type="project" value="UniProtKB-EC"/>
</dbReference>
<dbReference type="Gene3D" id="1.10.246.130">
    <property type="match status" value="1"/>
</dbReference>
<dbReference type="SUPFAM" id="SSF56235">
    <property type="entry name" value="N-terminal nucleophile aminohydrolases (Ntn hydrolases)"/>
    <property type="match status" value="1"/>
</dbReference>
<evidence type="ECO:0000256" key="9">
    <source>
        <dbReference type="PIRSR" id="PIRSR600101-1"/>
    </source>
</evidence>
<dbReference type="EMBL" id="SMSJ01000092">
    <property type="protein sequence ID" value="TDH58873.1"/>
    <property type="molecule type" value="Genomic_DNA"/>
</dbReference>
<name>A0A4R5Q8D8_9PROT</name>
<keyword evidence="13" id="KW-1185">Reference proteome</keyword>
<evidence type="ECO:0000256" key="8">
    <source>
        <dbReference type="ARBA" id="ARBA00047417"/>
    </source>
</evidence>
<protein>
    <recommendedName>
        <fullName evidence="11">Glutathione hydrolase proenzyme</fullName>
        <ecNumber evidence="11">2.3.2.2</ecNumber>
        <ecNumber evidence="11">3.4.19.13</ecNumber>
    </recommendedName>
    <component>
        <recommendedName>
            <fullName evidence="11">Glutathione hydrolase large chain</fullName>
        </recommendedName>
    </component>
    <component>
        <recommendedName>
            <fullName evidence="11">Glutathione hydrolase small chain</fullName>
        </recommendedName>
    </component>
</protein>
<accession>A0A4R5Q8D8</accession>
<keyword evidence="11" id="KW-0317">Glutathione biosynthesis</keyword>
<dbReference type="PANTHER" id="PTHR43199:SF1">
    <property type="entry name" value="GLUTATHIONE HYDROLASE PROENZYME"/>
    <property type="match status" value="1"/>
</dbReference>
<organism evidence="12 13">
    <name type="scientific">Dankookia rubra</name>
    <dbReference type="NCBI Taxonomy" id="1442381"/>
    <lineage>
        <taxon>Bacteria</taxon>
        <taxon>Pseudomonadati</taxon>
        <taxon>Pseudomonadota</taxon>
        <taxon>Alphaproteobacteria</taxon>
        <taxon>Acetobacterales</taxon>
        <taxon>Roseomonadaceae</taxon>
        <taxon>Dankookia</taxon>
    </lineage>
</organism>